<keyword evidence="2" id="KW-1133">Transmembrane helix</keyword>
<dbReference type="STRING" id="1034943.BN59_01005"/>
<reference evidence="4 5" key="1">
    <citation type="submission" date="2014-06" db="EMBL/GenBank/DDBJ databases">
        <authorList>
            <person name="Urmite Genomes Urmite Genomes"/>
        </authorList>
    </citation>
    <scope>NUCLEOTIDE SEQUENCE [LARGE SCALE GENOMIC DNA]</scope>
</reference>
<feature type="coiled-coil region" evidence="1">
    <location>
        <begin position="159"/>
        <end position="186"/>
    </location>
</feature>
<gene>
    <name evidence="4" type="ORF">BN59_01005</name>
</gene>
<evidence type="ECO:0000313" key="4">
    <source>
        <dbReference type="EMBL" id="CDZ76730.1"/>
    </source>
</evidence>
<evidence type="ECO:0000256" key="1">
    <source>
        <dbReference type="SAM" id="Coils"/>
    </source>
</evidence>
<feature type="transmembrane region" description="Helical" evidence="2">
    <location>
        <begin position="267"/>
        <end position="288"/>
    </location>
</feature>
<evidence type="ECO:0000256" key="2">
    <source>
        <dbReference type="SAM" id="Phobius"/>
    </source>
</evidence>
<name>A0A078KQP9_9GAMM</name>
<dbReference type="Proteomes" id="UP000044071">
    <property type="component" value="Unassembled WGS sequence"/>
</dbReference>
<keyword evidence="2" id="KW-0812">Transmembrane</keyword>
<evidence type="ECO:0000259" key="3">
    <source>
        <dbReference type="Pfam" id="PF14257"/>
    </source>
</evidence>
<proteinExistence type="predicted"/>
<dbReference type="OrthoDB" id="5651396at2"/>
<dbReference type="eggNOG" id="COG1196">
    <property type="taxonomic scope" value="Bacteria"/>
</dbReference>
<protein>
    <recommendedName>
        <fullName evidence="3">DUF4349 domain-containing protein</fullName>
    </recommendedName>
</protein>
<dbReference type="AlphaFoldDB" id="A0A078KQP9"/>
<dbReference type="RefSeq" id="WP_043873201.1">
    <property type="nucleotide sequence ID" value="NZ_CCVW01000001.1"/>
</dbReference>
<dbReference type="EMBL" id="CCSB01000001">
    <property type="protein sequence ID" value="CDZ76730.1"/>
    <property type="molecule type" value="Genomic_DNA"/>
</dbReference>
<dbReference type="Pfam" id="PF14257">
    <property type="entry name" value="DUF4349"/>
    <property type="match status" value="1"/>
</dbReference>
<keyword evidence="1" id="KW-0175">Coiled coil</keyword>
<sequence length="298" mass="32592">MRKGLIYFLTAFGAFSLFFIILSASLSRTGATMYGSIGPEGGAIPTIATPGNTTPVGMQTGNQPSDSEVRGMIIHNADISLQVENIDKAMDQITQLADRSGGYIVNSSISQLTAAADSTAQISIRVPSQGLNNALTALKALATRVMQESITGEDITQRYISLESRLKNLETAKDQLAKIMAGATKTADVLSVYQELSDTQEQIEIIEGQIKYYKQSVAYSLINISLSLNPATASAAEKHWMLADVARESYHALIDQLRSITYGFIEFIIYFVPLILLWAVVCLIVFWIGRKIYVSFKK</sequence>
<keyword evidence="2" id="KW-0472">Membrane</keyword>
<feature type="domain" description="DUF4349" evidence="3">
    <location>
        <begin position="72"/>
        <end position="284"/>
    </location>
</feature>
<keyword evidence="5" id="KW-1185">Reference proteome</keyword>
<dbReference type="InterPro" id="IPR025645">
    <property type="entry name" value="DUF4349"/>
</dbReference>
<organism evidence="4 5">
    <name type="scientific">Legionella massiliensis</name>
    <dbReference type="NCBI Taxonomy" id="1034943"/>
    <lineage>
        <taxon>Bacteria</taxon>
        <taxon>Pseudomonadati</taxon>
        <taxon>Pseudomonadota</taxon>
        <taxon>Gammaproteobacteria</taxon>
        <taxon>Legionellales</taxon>
        <taxon>Legionellaceae</taxon>
        <taxon>Legionella</taxon>
    </lineage>
</organism>
<accession>A0A078KQP9</accession>
<evidence type="ECO:0000313" key="5">
    <source>
        <dbReference type="Proteomes" id="UP000044071"/>
    </source>
</evidence>